<dbReference type="Gene3D" id="2.60.120.10">
    <property type="entry name" value="Jelly Rolls"/>
    <property type="match status" value="1"/>
</dbReference>
<dbReference type="SUPFAM" id="SSF51206">
    <property type="entry name" value="cAMP-binding domain-like"/>
    <property type="match status" value="1"/>
</dbReference>
<evidence type="ECO:0000313" key="2">
    <source>
        <dbReference type="Proteomes" id="UP001589774"/>
    </source>
</evidence>
<protein>
    <submittedName>
        <fullName evidence="1">Crp/Fnr family transcriptional regulator</fullName>
    </submittedName>
</protein>
<gene>
    <name evidence="1" type="ORF">ACFFI0_17960</name>
</gene>
<proteinExistence type="predicted"/>
<organism evidence="1 2">
    <name type="scientific">Olivibacter oleidegradans</name>
    <dbReference type="NCBI Taxonomy" id="760123"/>
    <lineage>
        <taxon>Bacteria</taxon>
        <taxon>Pseudomonadati</taxon>
        <taxon>Bacteroidota</taxon>
        <taxon>Sphingobacteriia</taxon>
        <taxon>Sphingobacteriales</taxon>
        <taxon>Sphingobacteriaceae</taxon>
        <taxon>Olivibacter</taxon>
    </lineage>
</organism>
<reference evidence="1 2" key="1">
    <citation type="submission" date="2024-09" db="EMBL/GenBank/DDBJ databases">
        <authorList>
            <person name="Sun Q."/>
            <person name="Mori K."/>
        </authorList>
    </citation>
    <scope>NUCLEOTIDE SEQUENCE [LARGE SCALE GENOMIC DNA]</scope>
    <source>
        <strain evidence="1 2">CCM 7765</strain>
    </source>
</reference>
<accession>A0ABV6HNC8</accession>
<dbReference type="RefSeq" id="WP_149105891.1">
    <property type="nucleotide sequence ID" value="NZ_JBHLWO010000002.1"/>
</dbReference>
<evidence type="ECO:0000313" key="1">
    <source>
        <dbReference type="EMBL" id="MFC0320216.1"/>
    </source>
</evidence>
<name>A0ABV6HNC8_9SPHI</name>
<dbReference type="Proteomes" id="UP001589774">
    <property type="component" value="Unassembled WGS sequence"/>
</dbReference>
<comment type="caution">
    <text evidence="1">The sequence shown here is derived from an EMBL/GenBank/DDBJ whole genome shotgun (WGS) entry which is preliminary data.</text>
</comment>
<dbReference type="EMBL" id="JBHLWO010000002">
    <property type="protein sequence ID" value="MFC0320216.1"/>
    <property type="molecule type" value="Genomic_DNA"/>
</dbReference>
<dbReference type="InterPro" id="IPR018490">
    <property type="entry name" value="cNMP-bd_dom_sf"/>
</dbReference>
<keyword evidence="2" id="KW-1185">Reference proteome</keyword>
<dbReference type="InterPro" id="IPR014710">
    <property type="entry name" value="RmlC-like_jellyroll"/>
</dbReference>
<sequence>MQEKRKYIQVVMDRLASVMDIPDELHSRLLQTAKLVRQPKMSVIEFEGDDSDGYLWYLVQGVAVSVKYDQYTDQEQALLLWKKGDIIFQPESFFEIKELQESIHLWDDSVLLGISYSKLHHLLKDYPDFNSLLLRVYSLRLRRMAMHNIALRYPAVDRVAYLLRSYPGVHSKVKQELLAHYLHIDRRTFNTCLKELR</sequence>